<accession>A0A183IPR8</accession>
<dbReference type="WBParaSite" id="SBAD_0000583701-mRNA-1">
    <property type="protein sequence ID" value="SBAD_0000583701-mRNA-1"/>
    <property type="gene ID" value="SBAD_0000583701"/>
</dbReference>
<name>A0A183IPR8_9BILA</name>
<dbReference type="Proteomes" id="UP000270296">
    <property type="component" value="Unassembled WGS sequence"/>
</dbReference>
<dbReference type="AlphaFoldDB" id="A0A183IPR8"/>
<gene>
    <name evidence="1" type="ORF">SBAD_LOCUS5615</name>
</gene>
<sequence>MPKIYHCMATLSCKLHDFHLALVLLSRAIVVNRSRPYFLNLWARFVSIRQLALAHGKTADEGCANFYETYFCGCGVDANVVLDSALLFCDQLRATESLSDLEFEKIITHAALCFASDPLVRARAFLNLAVQKYSDVDAVKSIALAVQYCAECIRLANSATDCARKHAILFSAYVWFHMCRMQKIRSAVNFTYKDLDSGISLNIAPRFLENSEEYAVLKAAWTVWEQHLIDNSFAMLNVDEQCSYVEYVRKLMVLMLLSGDNDRGIRLSFWIFKYSNRFADFGNLVLLCVQHGLSKLACALYEQCVSDLTTMNGFDEGYLQLLKLLAFSSTASVDKLATLLDKVTPYYYEVPASSGEFCRRQFMYYYALHLCLTRRRQEIPDNAVSLYASWTTPLYNAFRCSTAAVKRCVQSEDVFQDLSDIKPASGDALFDFYRYVWATLETGDAHHMVGLQHHAIAYYSEGCAIAIKLCYPYWALRCLNEITKLLTLSNSSVECSLMVLANFLLEYVASTLRKFFVSKHISITRNLFRFYVLDCKDMCRCAFCTHPLIQLELVELVSQLTLYFVTNDHGNFLEHFRVSLSEFNSTSSRLENRLKAQLNEEVSFAVGWEEVFLRKSSLVKCSILCEVFLQLLQKNMIMKDACAVDDTLKLYPLVKAFFSPFHTLRYNYFRAVIQAVVNGKSYNSLTALLSSLHMNPKATRATKCKTSRARVKSRANGDITTTKLNKLVTEIEADLASFSHLMFYPWYAEVNEFLAYANIKKDAWNVAYHLSEKWTVILLHLNSIILGQNLLLVRMSARASPYVQDLGPVLEEVSNFYKNNALLEFDEILKQSADSLKTSNREEFWRNRYALDKLLETFLNTLQVTWFKEEVAALCGFRQPCTTLRQLLDGRSKSLPSSVLEVIVKFVVEIRSNSSSSSNEM</sequence>
<evidence type="ECO:0000313" key="1">
    <source>
        <dbReference type="EMBL" id="VDP07757.1"/>
    </source>
</evidence>
<proteinExistence type="predicted"/>
<reference evidence="1 2" key="2">
    <citation type="submission" date="2018-11" db="EMBL/GenBank/DDBJ databases">
        <authorList>
            <consortium name="Pathogen Informatics"/>
        </authorList>
    </citation>
    <scope>NUCLEOTIDE SEQUENCE [LARGE SCALE GENOMIC DNA]</scope>
</reference>
<reference evidence="3" key="1">
    <citation type="submission" date="2016-06" db="UniProtKB">
        <authorList>
            <consortium name="WormBaseParasite"/>
        </authorList>
    </citation>
    <scope>IDENTIFICATION</scope>
</reference>
<keyword evidence="2" id="KW-1185">Reference proteome</keyword>
<evidence type="ECO:0000313" key="2">
    <source>
        <dbReference type="Proteomes" id="UP000270296"/>
    </source>
</evidence>
<dbReference type="Pfam" id="PF03568">
    <property type="entry name" value="Separin_C"/>
    <property type="match status" value="1"/>
</dbReference>
<evidence type="ECO:0000313" key="3">
    <source>
        <dbReference type="WBParaSite" id="SBAD_0000583701-mRNA-1"/>
    </source>
</evidence>
<organism evidence="3">
    <name type="scientific">Soboliphyme baturini</name>
    <dbReference type="NCBI Taxonomy" id="241478"/>
    <lineage>
        <taxon>Eukaryota</taxon>
        <taxon>Metazoa</taxon>
        <taxon>Ecdysozoa</taxon>
        <taxon>Nematoda</taxon>
        <taxon>Enoplea</taxon>
        <taxon>Dorylaimia</taxon>
        <taxon>Dioctophymatida</taxon>
        <taxon>Dioctophymatoidea</taxon>
        <taxon>Soboliphymatidae</taxon>
        <taxon>Soboliphyme</taxon>
    </lineage>
</organism>
<protein>
    <submittedName>
        <fullName evidence="3">Separase</fullName>
    </submittedName>
</protein>
<dbReference type="EMBL" id="UZAM01009119">
    <property type="protein sequence ID" value="VDP07757.1"/>
    <property type="molecule type" value="Genomic_DNA"/>
</dbReference>